<feature type="domain" description="Thioredoxin" evidence="1">
    <location>
        <begin position="7"/>
        <end position="135"/>
    </location>
</feature>
<protein>
    <submittedName>
        <fullName evidence="2">Thioredoxin family protein</fullName>
    </submittedName>
</protein>
<dbReference type="GO" id="GO:0015035">
    <property type="term" value="F:protein-disulfide reductase activity"/>
    <property type="evidence" value="ECO:0007669"/>
    <property type="project" value="TreeGrafter"/>
</dbReference>
<reference evidence="2" key="1">
    <citation type="journal article" date="2021" name="PeerJ">
        <title>Extensive microbial diversity within the chicken gut microbiome revealed by metagenomics and culture.</title>
        <authorList>
            <person name="Gilroy R."/>
            <person name="Ravi A."/>
            <person name="Getino M."/>
            <person name="Pursley I."/>
            <person name="Horton D.L."/>
            <person name="Alikhan N.F."/>
            <person name="Baker D."/>
            <person name="Gharbi K."/>
            <person name="Hall N."/>
            <person name="Watson M."/>
            <person name="Adriaenssens E.M."/>
            <person name="Foster-Nyarko E."/>
            <person name="Jarju S."/>
            <person name="Secka A."/>
            <person name="Antonio M."/>
            <person name="Oren A."/>
            <person name="Chaudhuri R.R."/>
            <person name="La Ragione R."/>
            <person name="Hildebrand F."/>
            <person name="Pallen M.J."/>
        </authorList>
    </citation>
    <scope>NUCLEOTIDE SEQUENCE</scope>
    <source>
        <strain evidence="2">1719</strain>
    </source>
</reference>
<dbReference type="PANTHER" id="PTHR32234:SF0">
    <property type="entry name" value="THIOL:DISULFIDE INTERCHANGE PROTEIN DSBD"/>
    <property type="match status" value="1"/>
</dbReference>
<dbReference type="PROSITE" id="PS51352">
    <property type="entry name" value="THIOREDOXIN_2"/>
    <property type="match status" value="1"/>
</dbReference>
<evidence type="ECO:0000313" key="3">
    <source>
        <dbReference type="Proteomes" id="UP000824156"/>
    </source>
</evidence>
<dbReference type="InterPro" id="IPR036249">
    <property type="entry name" value="Thioredoxin-like_sf"/>
</dbReference>
<dbReference type="SUPFAM" id="SSF52833">
    <property type="entry name" value="Thioredoxin-like"/>
    <property type="match status" value="1"/>
</dbReference>
<dbReference type="InterPro" id="IPR013766">
    <property type="entry name" value="Thioredoxin_domain"/>
</dbReference>
<evidence type="ECO:0000259" key="1">
    <source>
        <dbReference type="PROSITE" id="PS51352"/>
    </source>
</evidence>
<dbReference type="PANTHER" id="PTHR32234">
    <property type="entry name" value="THIOL:DISULFIDE INTERCHANGE PROTEIN DSBD"/>
    <property type="match status" value="1"/>
</dbReference>
<dbReference type="Pfam" id="PF13098">
    <property type="entry name" value="Thioredoxin_2"/>
    <property type="match status" value="1"/>
</dbReference>
<reference evidence="2" key="2">
    <citation type="submission" date="2021-04" db="EMBL/GenBank/DDBJ databases">
        <authorList>
            <person name="Gilroy R."/>
        </authorList>
    </citation>
    <scope>NUCLEOTIDE SEQUENCE</scope>
    <source>
        <strain evidence="2">1719</strain>
    </source>
</reference>
<proteinExistence type="predicted"/>
<sequence>MRTLKLILLIALLPLFGVAQTSIDFKPLPFQEAKDLAKEENKLIFLDAYTSWCAPCKWMESNVFVQPHVYEFFNANFINTKFDCEKGEGIAIAEKYQVRSFPTYLFIDGEGELVYRTQSRMEADAFLKEAENANNPKYHIPILSAQYDQGERSEEFLLRYYLVMKSAIPERAKEVRVVIDESVTEEYLLSKDG</sequence>
<dbReference type="InterPro" id="IPR012336">
    <property type="entry name" value="Thioredoxin-like_fold"/>
</dbReference>
<dbReference type="GO" id="GO:0045454">
    <property type="term" value="P:cell redox homeostasis"/>
    <property type="evidence" value="ECO:0007669"/>
    <property type="project" value="TreeGrafter"/>
</dbReference>
<accession>A0A9D1WA37</accession>
<name>A0A9D1WA37_9SPHI</name>
<organism evidence="2 3">
    <name type="scientific">Candidatus Sphingobacterium stercoripullorum</name>
    <dbReference type="NCBI Taxonomy" id="2838759"/>
    <lineage>
        <taxon>Bacteria</taxon>
        <taxon>Pseudomonadati</taxon>
        <taxon>Bacteroidota</taxon>
        <taxon>Sphingobacteriia</taxon>
        <taxon>Sphingobacteriales</taxon>
        <taxon>Sphingobacteriaceae</taxon>
        <taxon>Sphingobacterium</taxon>
    </lineage>
</organism>
<evidence type="ECO:0000313" key="2">
    <source>
        <dbReference type="EMBL" id="HIX54988.1"/>
    </source>
</evidence>
<dbReference type="EMBL" id="DXEZ01000224">
    <property type="protein sequence ID" value="HIX54988.1"/>
    <property type="molecule type" value="Genomic_DNA"/>
</dbReference>
<comment type="caution">
    <text evidence="2">The sequence shown here is derived from an EMBL/GenBank/DDBJ whole genome shotgun (WGS) entry which is preliminary data.</text>
</comment>
<gene>
    <name evidence="2" type="ORF">H9853_08180</name>
</gene>
<dbReference type="Gene3D" id="3.40.30.10">
    <property type="entry name" value="Glutaredoxin"/>
    <property type="match status" value="1"/>
</dbReference>
<dbReference type="Proteomes" id="UP000824156">
    <property type="component" value="Unassembled WGS sequence"/>
</dbReference>
<dbReference type="AlphaFoldDB" id="A0A9D1WA37"/>